<evidence type="ECO:0000313" key="2">
    <source>
        <dbReference type="EMBL" id="KAF7544361.1"/>
    </source>
</evidence>
<protein>
    <submittedName>
        <fullName evidence="2">Uncharacterized protein</fullName>
    </submittedName>
</protein>
<evidence type="ECO:0000313" key="3">
    <source>
        <dbReference type="Proteomes" id="UP000722485"/>
    </source>
</evidence>
<proteinExistence type="predicted"/>
<dbReference type="OrthoDB" id="504210at2759"/>
<dbReference type="EMBL" id="JAANBB010000308">
    <property type="protein sequence ID" value="KAF7544361.1"/>
    <property type="molecule type" value="Genomic_DNA"/>
</dbReference>
<feature type="transmembrane region" description="Helical" evidence="1">
    <location>
        <begin position="137"/>
        <end position="155"/>
    </location>
</feature>
<keyword evidence="1" id="KW-0812">Transmembrane</keyword>
<dbReference type="Gene3D" id="2.60.120.10">
    <property type="entry name" value="Jelly Rolls"/>
    <property type="match status" value="1"/>
</dbReference>
<dbReference type="SUPFAM" id="SSF51182">
    <property type="entry name" value="RmlC-like cupins"/>
    <property type="match status" value="1"/>
</dbReference>
<dbReference type="CDD" id="cd02208">
    <property type="entry name" value="cupin_RmlC-like"/>
    <property type="match status" value="1"/>
</dbReference>
<keyword evidence="1" id="KW-1133">Transmembrane helix</keyword>
<sequence length="208" mass="23142">MRRSITRNESSLFLDEGGVEFADCRASKPTSTVVFHVGTTARTGLHWHEDKTEYVQVAQGHALITIGDKTAVFGPEDGVVTIPRFAIHQYGRADDTEEGAASRNIDLRVTEWTDPNDGDKVIFFRNIVSCIKDKEDGLWGGIVLLVSLFVVMHAHDNYPLFWSGPKFLGSRVQLAIRRMVTRGVLKMTAVIGYFTGLKGTYSEYTPTS</sequence>
<dbReference type="InterPro" id="IPR014710">
    <property type="entry name" value="RmlC-like_jellyroll"/>
</dbReference>
<dbReference type="InterPro" id="IPR011051">
    <property type="entry name" value="RmlC_Cupin_sf"/>
</dbReference>
<name>A0A9P5L560_9HYPO</name>
<accession>A0A9P5L560</accession>
<organism evidence="2 3">
    <name type="scientific">Cylindrodendrum hubeiense</name>
    <dbReference type="NCBI Taxonomy" id="595255"/>
    <lineage>
        <taxon>Eukaryota</taxon>
        <taxon>Fungi</taxon>
        <taxon>Dikarya</taxon>
        <taxon>Ascomycota</taxon>
        <taxon>Pezizomycotina</taxon>
        <taxon>Sordariomycetes</taxon>
        <taxon>Hypocreomycetidae</taxon>
        <taxon>Hypocreales</taxon>
        <taxon>Nectriaceae</taxon>
        <taxon>Cylindrodendrum</taxon>
    </lineage>
</organism>
<comment type="caution">
    <text evidence="2">The sequence shown here is derived from an EMBL/GenBank/DDBJ whole genome shotgun (WGS) entry which is preliminary data.</text>
</comment>
<dbReference type="Proteomes" id="UP000722485">
    <property type="component" value="Unassembled WGS sequence"/>
</dbReference>
<evidence type="ECO:0000256" key="1">
    <source>
        <dbReference type="SAM" id="Phobius"/>
    </source>
</evidence>
<gene>
    <name evidence="2" type="ORF">G7Z17_g10013</name>
</gene>
<keyword evidence="1" id="KW-0472">Membrane</keyword>
<reference evidence="2" key="1">
    <citation type="submission" date="2020-03" db="EMBL/GenBank/DDBJ databases">
        <title>Draft Genome Sequence of Cylindrodendrum hubeiense.</title>
        <authorList>
            <person name="Buettner E."/>
            <person name="Kellner H."/>
        </authorList>
    </citation>
    <scope>NUCLEOTIDE SEQUENCE</scope>
    <source>
        <strain evidence="2">IHI 201604</strain>
    </source>
</reference>
<dbReference type="AlphaFoldDB" id="A0A9P5L560"/>
<keyword evidence="3" id="KW-1185">Reference proteome</keyword>